<evidence type="ECO:0000256" key="5">
    <source>
        <dbReference type="ARBA" id="ARBA00023136"/>
    </source>
</evidence>
<dbReference type="GeneID" id="17282196"/>
<dbReference type="AlphaFoldDB" id="A0A0D3KME1"/>
<evidence type="ECO:0000256" key="6">
    <source>
        <dbReference type="SAM" id="Phobius"/>
    </source>
</evidence>
<comment type="subcellular location">
    <subcellularLocation>
        <location evidence="1">Membrane</location>
        <topology evidence="1">Multi-pass membrane protein</topology>
    </subcellularLocation>
</comment>
<reference evidence="7" key="2">
    <citation type="submission" date="2024-10" db="UniProtKB">
        <authorList>
            <consortium name="EnsemblProtists"/>
        </authorList>
    </citation>
    <scope>IDENTIFICATION</scope>
</reference>
<name>A0A0D3KME1_EMIH1</name>
<evidence type="ECO:0000256" key="4">
    <source>
        <dbReference type="ARBA" id="ARBA00022989"/>
    </source>
</evidence>
<feature type="transmembrane region" description="Helical" evidence="6">
    <location>
        <begin position="57"/>
        <end position="77"/>
    </location>
</feature>
<dbReference type="PaxDb" id="2903-EOD36926"/>
<dbReference type="PANTHER" id="PTHR10778">
    <property type="entry name" value="SOLUTE CARRIER FAMILY 35 MEMBER B"/>
    <property type="match status" value="1"/>
</dbReference>
<dbReference type="PANTHER" id="PTHR10778:SF8">
    <property type="entry name" value="ADENOSINE 3'-PHOSPHO 5'-PHOSPHOSULFATE TRANSPORTER 2"/>
    <property type="match status" value="1"/>
</dbReference>
<keyword evidence="3 6" id="KW-0812">Transmembrane</keyword>
<dbReference type="RefSeq" id="XP_005789355.1">
    <property type="nucleotide sequence ID" value="XM_005789298.1"/>
</dbReference>
<dbReference type="GO" id="GO:0005789">
    <property type="term" value="C:endoplasmic reticulum membrane"/>
    <property type="evidence" value="ECO:0007669"/>
    <property type="project" value="TreeGrafter"/>
</dbReference>
<keyword evidence="4 6" id="KW-1133">Transmembrane helix</keyword>
<proteinExistence type="predicted"/>
<evidence type="ECO:0000256" key="3">
    <source>
        <dbReference type="ARBA" id="ARBA00022692"/>
    </source>
</evidence>
<evidence type="ECO:0000313" key="7">
    <source>
        <dbReference type="EnsemblProtists" id="EOD36926"/>
    </source>
</evidence>
<dbReference type="KEGG" id="ehx:EMIHUDRAFT_449154"/>
<feature type="transmembrane region" description="Helical" evidence="6">
    <location>
        <begin position="83"/>
        <end position="102"/>
    </location>
</feature>
<evidence type="ECO:0000256" key="2">
    <source>
        <dbReference type="ARBA" id="ARBA00022448"/>
    </source>
</evidence>
<dbReference type="GO" id="GO:0000139">
    <property type="term" value="C:Golgi membrane"/>
    <property type="evidence" value="ECO:0007669"/>
    <property type="project" value="TreeGrafter"/>
</dbReference>
<keyword evidence="5 6" id="KW-0472">Membrane</keyword>
<sequence length="253" mass="26578">MCQAAMLSKPAASSGGARLAMLCGGVVAAGVAHALLQEQMLYAMPAKMPLVVTAYEFGVIVKSCKLLPTMALGSLLLHKSYTVWDHAAALLLCCGLVGFTLASHGSAAREPSGGEEEQQTSWVGLALLMLAVCCDAVQVLLQERMMRSHPLLTPMHVDAVPVGLPWGRLLLYGASSWIGVCCFLALTRSHGGTAAVVATNSRKLVSICLSFIVFPKPVSGMMFLSGASVVSGVAIHATRKATMPTPMPKRRAE</sequence>
<evidence type="ECO:0000256" key="1">
    <source>
        <dbReference type="ARBA" id="ARBA00004141"/>
    </source>
</evidence>
<evidence type="ECO:0000313" key="8">
    <source>
        <dbReference type="Proteomes" id="UP000013827"/>
    </source>
</evidence>
<accession>A0A0D3KME1</accession>
<dbReference type="EnsemblProtists" id="EOD36926">
    <property type="protein sequence ID" value="EOD36926"/>
    <property type="gene ID" value="EMIHUDRAFT_449154"/>
</dbReference>
<feature type="transmembrane region" description="Helical" evidence="6">
    <location>
        <begin position="122"/>
        <end position="141"/>
    </location>
</feature>
<organism evidence="7 8">
    <name type="scientific">Emiliania huxleyi (strain CCMP1516)</name>
    <dbReference type="NCBI Taxonomy" id="280463"/>
    <lineage>
        <taxon>Eukaryota</taxon>
        <taxon>Haptista</taxon>
        <taxon>Haptophyta</taxon>
        <taxon>Prymnesiophyceae</taxon>
        <taxon>Isochrysidales</taxon>
        <taxon>Noelaerhabdaceae</taxon>
        <taxon>Emiliania</taxon>
    </lineage>
</organism>
<dbReference type="GO" id="GO:0046964">
    <property type="term" value="F:3'-phosphoadenosine 5'-phosphosulfate transmembrane transporter activity"/>
    <property type="evidence" value="ECO:0007669"/>
    <property type="project" value="TreeGrafter"/>
</dbReference>
<evidence type="ECO:0008006" key="9">
    <source>
        <dbReference type="Google" id="ProtNLM"/>
    </source>
</evidence>
<dbReference type="Proteomes" id="UP000013827">
    <property type="component" value="Unassembled WGS sequence"/>
</dbReference>
<dbReference type="Pfam" id="PF08449">
    <property type="entry name" value="UAA"/>
    <property type="match status" value="2"/>
</dbReference>
<feature type="transmembrane region" description="Helical" evidence="6">
    <location>
        <begin position="16"/>
        <end position="36"/>
    </location>
</feature>
<feature type="transmembrane region" description="Helical" evidence="6">
    <location>
        <begin position="169"/>
        <end position="187"/>
    </location>
</feature>
<keyword evidence="2" id="KW-0813">Transport</keyword>
<dbReference type="HOGENOM" id="CLU_1100217_0_0_1"/>
<keyword evidence="8" id="KW-1185">Reference proteome</keyword>
<protein>
    <recommendedName>
        <fullName evidence="9">Sugar phosphate transporter domain-containing protein</fullName>
    </recommendedName>
</protein>
<dbReference type="InterPro" id="IPR013657">
    <property type="entry name" value="SCL35B1-4/HUT1"/>
</dbReference>
<dbReference type="eggNOG" id="KOG1582">
    <property type="taxonomic scope" value="Eukaryota"/>
</dbReference>
<reference evidence="8" key="1">
    <citation type="journal article" date="2013" name="Nature">
        <title>Pan genome of the phytoplankton Emiliania underpins its global distribution.</title>
        <authorList>
            <person name="Read B.A."/>
            <person name="Kegel J."/>
            <person name="Klute M.J."/>
            <person name="Kuo A."/>
            <person name="Lefebvre S.C."/>
            <person name="Maumus F."/>
            <person name="Mayer C."/>
            <person name="Miller J."/>
            <person name="Monier A."/>
            <person name="Salamov A."/>
            <person name="Young J."/>
            <person name="Aguilar M."/>
            <person name="Claverie J.M."/>
            <person name="Frickenhaus S."/>
            <person name="Gonzalez K."/>
            <person name="Herman E.K."/>
            <person name="Lin Y.C."/>
            <person name="Napier J."/>
            <person name="Ogata H."/>
            <person name="Sarno A.F."/>
            <person name="Shmutz J."/>
            <person name="Schroeder D."/>
            <person name="de Vargas C."/>
            <person name="Verret F."/>
            <person name="von Dassow P."/>
            <person name="Valentin K."/>
            <person name="Van de Peer Y."/>
            <person name="Wheeler G."/>
            <person name="Dacks J.B."/>
            <person name="Delwiche C.F."/>
            <person name="Dyhrman S.T."/>
            <person name="Glockner G."/>
            <person name="John U."/>
            <person name="Richards T."/>
            <person name="Worden A.Z."/>
            <person name="Zhang X."/>
            <person name="Grigoriev I.V."/>
            <person name="Allen A.E."/>
            <person name="Bidle K."/>
            <person name="Borodovsky M."/>
            <person name="Bowler C."/>
            <person name="Brownlee C."/>
            <person name="Cock J.M."/>
            <person name="Elias M."/>
            <person name="Gladyshev V.N."/>
            <person name="Groth M."/>
            <person name="Guda C."/>
            <person name="Hadaegh A."/>
            <person name="Iglesias-Rodriguez M.D."/>
            <person name="Jenkins J."/>
            <person name="Jones B.M."/>
            <person name="Lawson T."/>
            <person name="Leese F."/>
            <person name="Lindquist E."/>
            <person name="Lobanov A."/>
            <person name="Lomsadze A."/>
            <person name="Malik S.B."/>
            <person name="Marsh M.E."/>
            <person name="Mackinder L."/>
            <person name="Mock T."/>
            <person name="Mueller-Roeber B."/>
            <person name="Pagarete A."/>
            <person name="Parker M."/>
            <person name="Probert I."/>
            <person name="Quesneville H."/>
            <person name="Raines C."/>
            <person name="Rensing S.A."/>
            <person name="Riano-Pachon D.M."/>
            <person name="Richier S."/>
            <person name="Rokitta S."/>
            <person name="Shiraiwa Y."/>
            <person name="Soanes D.M."/>
            <person name="van der Giezen M."/>
            <person name="Wahlund T.M."/>
            <person name="Williams B."/>
            <person name="Wilson W."/>
            <person name="Wolfe G."/>
            <person name="Wurch L.L."/>
        </authorList>
    </citation>
    <scope>NUCLEOTIDE SEQUENCE</scope>
</reference>